<proteinExistence type="predicted"/>
<keyword evidence="1" id="KW-0472">Membrane</keyword>
<evidence type="ECO:0000313" key="4">
    <source>
        <dbReference type="WBParaSite" id="OFLC_0001366401-mRNA-1"/>
    </source>
</evidence>
<gene>
    <name evidence="2" type="ORF">OFLC_LOCUS13663</name>
</gene>
<dbReference type="STRING" id="387005.A0A183I1Q1"/>
<protein>
    <submittedName>
        <fullName evidence="4">Endoplasmic reticulum transmembrane protein</fullName>
    </submittedName>
</protein>
<organism evidence="4">
    <name type="scientific">Onchocerca flexuosa</name>
    <dbReference type="NCBI Taxonomy" id="387005"/>
    <lineage>
        <taxon>Eukaryota</taxon>
        <taxon>Metazoa</taxon>
        <taxon>Ecdysozoa</taxon>
        <taxon>Nematoda</taxon>
        <taxon>Chromadorea</taxon>
        <taxon>Rhabditida</taxon>
        <taxon>Spirurina</taxon>
        <taxon>Spiruromorpha</taxon>
        <taxon>Filarioidea</taxon>
        <taxon>Onchocercidae</taxon>
        <taxon>Onchocerca</taxon>
    </lineage>
</organism>
<dbReference type="EMBL" id="UZAJ01040322">
    <property type="protein sequence ID" value="VDP14332.1"/>
    <property type="molecule type" value="Genomic_DNA"/>
</dbReference>
<feature type="transmembrane region" description="Helical" evidence="1">
    <location>
        <begin position="35"/>
        <end position="56"/>
    </location>
</feature>
<keyword evidence="1" id="KW-1133">Transmembrane helix</keyword>
<dbReference type="AlphaFoldDB" id="A0A183I1Q1"/>
<keyword evidence="3" id="KW-1185">Reference proteome</keyword>
<dbReference type="WBParaSite" id="OFLC_0001366401-mRNA-1">
    <property type="protein sequence ID" value="OFLC_0001366401-mRNA-1"/>
    <property type="gene ID" value="OFLC_0001366401"/>
</dbReference>
<accession>A0A183I1Q1</accession>
<keyword evidence="1" id="KW-0812">Transmembrane</keyword>
<name>A0A183I1Q1_9BILA</name>
<reference evidence="4" key="1">
    <citation type="submission" date="2016-06" db="UniProtKB">
        <authorList>
            <consortium name="WormBaseParasite"/>
        </authorList>
    </citation>
    <scope>IDENTIFICATION</scope>
</reference>
<dbReference type="Proteomes" id="UP000267606">
    <property type="component" value="Unassembled WGS sequence"/>
</dbReference>
<reference evidence="2 3" key="2">
    <citation type="submission" date="2018-11" db="EMBL/GenBank/DDBJ databases">
        <authorList>
            <consortium name="Pathogen Informatics"/>
        </authorList>
    </citation>
    <scope>NUCLEOTIDE SEQUENCE [LARGE SCALE GENOMIC DNA]</scope>
</reference>
<evidence type="ECO:0000313" key="2">
    <source>
        <dbReference type="EMBL" id="VDP14332.1"/>
    </source>
</evidence>
<evidence type="ECO:0000256" key="1">
    <source>
        <dbReference type="SAM" id="Phobius"/>
    </source>
</evidence>
<sequence>MKKLMNRPNFTYCFVSLPWNAYEIRDLFPLENMDYIAFTARNVIILLSAMIIYAGCRRSYSIYFFERDAKRIVFLENEGAIAVPLILSALLMILYYGLKLSGDNDLEEKIAEQKSLQSRTLNISRQLLLKTSAKLDSISESTIENNEEMTKLSKDLLEKMKNVDDSSSEEYLISDDLPDSSLKDVLEQLAK</sequence>
<feature type="transmembrane region" description="Helical" evidence="1">
    <location>
        <begin position="77"/>
        <end position="98"/>
    </location>
</feature>
<evidence type="ECO:0000313" key="3">
    <source>
        <dbReference type="Proteomes" id="UP000267606"/>
    </source>
</evidence>